<proteinExistence type="predicted"/>
<keyword evidence="1" id="KW-0472">Membrane</keyword>
<organism evidence="3 4">
    <name type="scientific">Capsicum annuum</name>
    <name type="common">Capsicum pepper</name>
    <dbReference type="NCBI Taxonomy" id="4072"/>
    <lineage>
        <taxon>Eukaryota</taxon>
        <taxon>Viridiplantae</taxon>
        <taxon>Streptophyta</taxon>
        <taxon>Embryophyta</taxon>
        <taxon>Tracheophyta</taxon>
        <taxon>Spermatophyta</taxon>
        <taxon>Magnoliopsida</taxon>
        <taxon>eudicotyledons</taxon>
        <taxon>Gunneridae</taxon>
        <taxon>Pentapetalae</taxon>
        <taxon>asterids</taxon>
        <taxon>lamiids</taxon>
        <taxon>Solanales</taxon>
        <taxon>Solanaceae</taxon>
        <taxon>Solanoideae</taxon>
        <taxon>Capsiceae</taxon>
        <taxon>Capsicum</taxon>
    </lineage>
</organism>
<dbReference type="AlphaFoldDB" id="A0A2G2ZA55"/>
<keyword evidence="1" id="KW-0812">Transmembrane</keyword>
<sequence length="142" mass="15384">ACTAHSQVSQFKRLLGVKSTKKGDLKGIPILTHPKLLKLSQEFDAREAWPHLICLDSCLIHLGIVVLVGILVLLSHCLIVSVVTMAWQNLSVSANDILACCGYLCGDSCDGGYPLQAWKYFVRKGVVTEQLLLHVSAVASGK</sequence>
<feature type="domain" description="Peptidase C1A papain C-terminal" evidence="2">
    <location>
        <begin position="87"/>
        <end position="130"/>
    </location>
</feature>
<dbReference type="Proteomes" id="UP000222542">
    <property type="component" value="Unassembled WGS sequence"/>
</dbReference>
<dbReference type="GO" id="GO:0008234">
    <property type="term" value="F:cysteine-type peptidase activity"/>
    <property type="evidence" value="ECO:0007669"/>
    <property type="project" value="InterPro"/>
</dbReference>
<keyword evidence="4" id="KW-1185">Reference proteome</keyword>
<evidence type="ECO:0000256" key="1">
    <source>
        <dbReference type="SAM" id="Phobius"/>
    </source>
</evidence>
<dbReference type="EMBL" id="AYRZ02000006">
    <property type="protein sequence ID" value="PHT78824.1"/>
    <property type="molecule type" value="Genomic_DNA"/>
</dbReference>
<accession>A0A2G2ZA55</accession>
<dbReference type="GO" id="GO:0006508">
    <property type="term" value="P:proteolysis"/>
    <property type="evidence" value="ECO:0007669"/>
    <property type="project" value="InterPro"/>
</dbReference>
<dbReference type="Pfam" id="PF00112">
    <property type="entry name" value="Peptidase_C1"/>
    <property type="match status" value="1"/>
</dbReference>
<evidence type="ECO:0000259" key="2">
    <source>
        <dbReference type="Pfam" id="PF00112"/>
    </source>
</evidence>
<protein>
    <recommendedName>
        <fullName evidence="2">Peptidase C1A papain C-terminal domain-containing protein</fullName>
    </recommendedName>
</protein>
<feature type="transmembrane region" description="Helical" evidence="1">
    <location>
        <begin position="59"/>
        <end position="83"/>
    </location>
</feature>
<evidence type="ECO:0000313" key="3">
    <source>
        <dbReference type="EMBL" id="PHT78824.1"/>
    </source>
</evidence>
<name>A0A2G2ZA55_CAPAN</name>
<dbReference type="SUPFAM" id="SSF54001">
    <property type="entry name" value="Cysteine proteinases"/>
    <property type="match status" value="1"/>
</dbReference>
<dbReference type="Gene3D" id="3.90.70.10">
    <property type="entry name" value="Cysteine proteinases"/>
    <property type="match status" value="1"/>
</dbReference>
<keyword evidence="1" id="KW-1133">Transmembrane helix</keyword>
<feature type="non-terminal residue" evidence="3">
    <location>
        <position position="1"/>
    </location>
</feature>
<comment type="caution">
    <text evidence="3">The sequence shown here is derived from an EMBL/GenBank/DDBJ whole genome shotgun (WGS) entry which is preliminary data.</text>
</comment>
<evidence type="ECO:0000313" key="4">
    <source>
        <dbReference type="Proteomes" id="UP000222542"/>
    </source>
</evidence>
<dbReference type="InterPro" id="IPR000668">
    <property type="entry name" value="Peptidase_C1A_C"/>
</dbReference>
<reference evidence="3 4" key="2">
    <citation type="journal article" date="2017" name="Genome Biol.">
        <title>New reference genome sequences of hot pepper reveal the massive evolution of plant disease-resistance genes by retroduplication.</title>
        <authorList>
            <person name="Kim S."/>
            <person name="Park J."/>
            <person name="Yeom S.I."/>
            <person name="Kim Y.M."/>
            <person name="Seo E."/>
            <person name="Kim K.T."/>
            <person name="Kim M.S."/>
            <person name="Lee J.M."/>
            <person name="Cheong K."/>
            <person name="Shin H.S."/>
            <person name="Kim S.B."/>
            <person name="Han K."/>
            <person name="Lee J."/>
            <person name="Park M."/>
            <person name="Lee H.A."/>
            <person name="Lee H.Y."/>
            <person name="Lee Y."/>
            <person name="Oh S."/>
            <person name="Lee J.H."/>
            <person name="Choi E."/>
            <person name="Choi E."/>
            <person name="Lee S.E."/>
            <person name="Jeon J."/>
            <person name="Kim H."/>
            <person name="Choi G."/>
            <person name="Song H."/>
            <person name="Lee J."/>
            <person name="Lee S.C."/>
            <person name="Kwon J.K."/>
            <person name="Lee H.Y."/>
            <person name="Koo N."/>
            <person name="Hong Y."/>
            <person name="Kim R.W."/>
            <person name="Kang W.H."/>
            <person name="Huh J.H."/>
            <person name="Kang B.C."/>
            <person name="Yang T.J."/>
            <person name="Lee Y.H."/>
            <person name="Bennetzen J.L."/>
            <person name="Choi D."/>
        </authorList>
    </citation>
    <scope>NUCLEOTIDE SEQUENCE [LARGE SCALE GENOMIC DNA]</scope>
    <source>
        <strain evidence="4">cv. CM334</strain>
    </source>
</reference>
<gene>
    <name evidence="3" type="ORF">T459_16876</name>
</gene>
<dbReference type="InterPro" id="IPR038765">
    <property type="entry name" value="Papain-like_cys_pep_sf"/>
</dbReference>
<reference evidence="3 4" key="1">
    <citation type="journal article" date="2014" name="Nat. Genet.">
        <title>Genome sequence of the hot pepper provides insights into the evolution of pungency in Capsicum species.</title>
        <authorList>
            <person name="Kim S."/>
            <person name="Park M."/>
            <person name="Yeom S.I."/>
            <person name="Kim Y.M."/>
            <person name="Lee J.M."/>
            <person name="Lee H.A."/>
            <person name="Seo E."/>
            <person name="Choi J."/>
            <person name="Cheong K."/>
            <person name="Kim K.T."/>
            <person name="Jung K."/>
            <person name="Lee G.W."/>
            <person name="Oh S.K."/>
            <person name="Bae C."/>
            <person name="Kim S.B."/>
            <person name="Lee H.Y."/>
            <person name="Kim S.Y."/>
            <person name="Kim M.S."/>
            <person name="Kang B.C."/>
            <person name="Jo Y.D."/>
            <person name="Yang H.B."/>
            <person name="Jeong H.J."/>
            <person name="Kang W.H."/>
            <person name="Kwon J.K."/>
            <person name="Shin C."/>
            <person name="Lim J.Y."/>
            <person name="Park J.H."/>
            <person name="Huh J.H."/>
            <person name="Kim J.S."/>
            <person name="Kim B.D."/>
            <person name="Cohen O."/>
            <person name="Paran I."/>
            <person name="Suh M.C."/>
            <person name="Lee S.B."/>
            <person name="Kim Y.K."/>
            <person name="Shin Y."/>
            <person name="Noh S.J."/>
            <person name="Park J."/>
            <person name="Seo Y.S."/>
            <person name="Kwon S.Y."/>
            <person name="Kim H.A."/>
            <person name="Park J.M."/>
            <person name="Kim H.J."/>
            <person name="Choi S.B."/>
            <person name="Bosland P.W."/>
            <person name="Reeves G."/>
            <person name="Jo S.H."/>
            <person name="Lee B.W."/>
            <person name="Cho H.T."/>
            <person name="Choi H.S."/>
            <person name="Lee M.S."/>
            <person name="Yu Y."/>
            <person name="Do Choi Y."/>
            <person name="Park B.S."/>
            <person name="van Deynze A."/>
            <person name="Ashrafi H."/>
            <person name="Hill T."/>
            <person name="Kim W.T."/>
            <person name="Pai H.S."/>
            <person name="Ahn H.K."/>
            <person name="Yeam I."/>
            <person name="Giovannoni J.J."/>
            <person name="Rose J.K."/>
            <person name="Sorensen I."/>
            <person name="Lee S.J."/>
            <person name="Kim R.W."/>
            <person name="Choi I.Y."/>
            <person name="Choi B.S."/>
            <person name="Lim J.S."/>
            <person name="Lee Y.H."/>
            <person name="Choi D."/>
        </authorList>
    </citation>
    <scope>NUCLEOTIDE SEQUENCE [LARGE SCALE GENOMIC DNA]</scope>
    <source>
        <strain evidence="4">cv. CM334</strain>
    </source>
</reference>
<dbReference type="Gramene" id="PHT78824">
    <property type="protein sequence ID" value="PHT78824"/>
    <property type="gene ID" value="T459_16876"/>
</dbReference>